<feature type="non-terminal residue" evidence="1">
    <location>
        <position position="1"/>
    </location>
</feature>
<evidence type="ECO:0000313" key="1">
    <source>
        <dbReference type="EMBL" id="KAK7085417.1"/>
    </source>
</evidence>
<comment type="caution">
    <text evidence="1">The sequence shown here is derived from an EMBL/GenBank/DDBJ whole genome shotgun (WGS) entry which is preliminary data.</text>
</comment>
<keyword evidence="2" id="KW-1185">Reference proteome</keyword>
<sequence length="52" mass="6315">KTSNNDIEYDVENKNSRRGEHWVVTGDSHMRQLFVSIVQHFDKKSYKYRIEE</sequence>
<dbReference type="AlphaFoldDB" id="A0AAN9AFY5"/>
<name>A0AAN9AFY5_HALRR</name>
<gene>
    <name evidence="1" type="ORF">SK128_024848</name>
</gene>
<feature type="non-terminal residue" evidence="1">
    <location>
        <position position="52"/>
    </location>
</feature>
<accession>A0AAN9AFY5</accession>
<dbReference type="Proteomes" id="UP001381693">
    <property type="component" value="Unassembled WGS sequence"/>
</dbReference>
<dbReference type="EMBL" id="JAXCGZ010000985">
    <property type="protein sequence ID" value="KAK7085417.1"/>
    <property type="molecule type" value="Genomic_DNA"/>
</dbReference>
<protein>
    <submittedName>
        <fullName evidence="1">Uncharacterized protein</fullName>
    </submittedName>
</protein>
<proteinExistence type="predicted"/>
<reference evidence="1 2" key="1">
    <citation type="submission" date="2023-11" db="EMBL/GenBank/DDBJ databases">
        <title>Halocaridina rubra genome assembly.</title>
        <authorList>
            <person name="Smith C."/>
        </authorList>
    </citation>
    <scope>NUCLEOTIDE SEQUENCE [LARGE SCALE GENOMIC DNA]</scope>
    <source>
        <strain evidence="1">EP-1</strain>
        <tissue evidence="1">Whole</tissue>
    </source>
</reference>
<evidence type="ECO:0000313" key="2">
    <source>
        <dbReference type="Proteomes" id="UP001381693"/>
    </source>
</evidence>
<organism evidence="1 2">
    <name type="scientific">Halocaridina rubra</name>
    <name type="common">Hawaiian red shrimp</name>
    <dbReference type="NCBI Taxonomy" id="373956"/>
    <lineage>
        <taxon>Eukaryota</taxon>
        <taxon>Metazoa</taxon>
        <taxon>Ecdysozoa</taxon>
        <taxon>Arthropoda</taxon>
        <taxon>Crustacea</taxon>
        <taxon>Multicrustacea</taxon>
        <taxon>Malacostraca</taxon>
        <taxon>Eumalacostraca</taxon>
        <taxon>Eucarida</taxon>
        <taxon>Decapoda</taxon>
        <taxon>Pleocyemata</taxon>
        <taxon>Caridea</taxon>
        <taxon>Atyoidea</taxon>
        <taxon>Atyidae</taxon>
        <taxon>Halocaridina</taxon>
    </lineage>
</organism>